<keyword evidence="2" id="KW-1185">Reference proteome</keyword>
<accession>A0A9J5XFP6</accession>
<dbReference type="EMBL" id="JACXVP010000009">
    <property type="protein sequence ID" value="KAG5587201.1"/>
    <property type="molecule type" value="Genomic_DNA"/>
</dbReference>
<dbReference type="Proteomes" id="UP000824120">
    <property type="component" value="Chromosome 9"/>
</dbReference>
<sequence>MAPNLSRESGAKSEQAAHRDMQIFGILELQQLVQHFSFESKLSRNRLYRKLVRHNAKSIENIKEITIPMVHTIYHG</sequence>
<dbReference type="AlphaFoldDB" id="A0A9J5XFP6"/>
<proteinExistence type="predicted"/>
<comment type="caution">
    <text evidence="1">The sequence shown here is derived from an EMBL/GenBank/DDBJ whole genome shotgun (WGS) entry which is preliminary data.</text>
</comment>
<reference evidence="1 2" key="1">
    <citation type="submission" date="2020-09" db="EMBL/GenBank/DDBJ databases">
        <title>De no assembly of potato wild relative species, Solanum commersonii.</title>
        <authorList>
            <person name="Cho K."/>
        </authorList>
    </citation>
    <scope>NUCLEOTIDE SEQUENCE [LARGE SCALE GENOMIC DNA]</scope>
    <source>
        <strain evidence="1">LZ3.2</strain>
        <tissue evidence="1">Leaf</tissue>
    </source>
</reference>
<name>A0A9J5XFP6_SOLCO</name>
<gene>
    <name evidence="1" type="ORF">H5410_047635</name>
</gene>
<organism evidence="1 2">
    <name type="scientific">Solanum commersonii</name>
    <name type="common">Commerson's wild potato</name>
    <name type="synonym">Commerson's nightshade</name>
    <dbReference type="NCBI Taxonomy" id="4109"/>
    <lineage>
        <taxon>Eukaryota</taxon>
        <taxon>Viridiplantae</taxon>
        <taxon>Streptophyta</taxon>
        <taxon>Embryophyta</taxon>
        <taxon>Tracheophyta</taxon>
        <taxon>Spermatophyta</taxon>
        <taxon>Magnoliopsida</taxon>
        <taxon>eudicotyledons</taxon>
        <taxon>Gunneridae</taxon>
        <taxon>Pentapetalae</taxon>
        <taxon>asterids</taxon>
        <taxon>lamiids</taxon>
        <taxon>Solanales</taxon>
        <taxon>Solanaceae</taxon>
        <taxon>Solanoideae</taxon>
        <taxon>Solaneae</taxon>
        <taxon>Solanum</taxon>
    </lineage>
</organism>
<evidence type="ECO:0000313" key="1">
    <source>
        <dbReference type="EMBL" id="KAG5587201.1"/>
    </source>
</evidence>
<evidence type="ECO:0000313" key="2">
    <source>
        <dbReference type="Proteomes" id="UP000824120"/>
    </source>
</evidence>
<protein>
    <submittedName>
        <fullName evidence="1">Uncharacterized protein</fullName>
    </submittedName>
</protein>